<proteinExistence type="predicted"/>
<dbReference type="EMBL" id="JRWG01000003">
    <property type="protein sequence ID" value="KXN99909.1"/>
    <property type="molecule type" value="Genomic_DNA"/>
</dbReference>
<gene>
    <name evidence="1" type="ORF">LS48_05355</name>
</gene>
<reference evidence="2" key="1">
    <citation type="submission" date="2014-10" db="EMBL/GenBank/DDBJ databases">
        <title>Genome sequencing of Vitellibacter sp. D-24.</title>
        <authorList>
            <person name="Thevarajoo S."/>
            <person name="Selvaratnam C."/>
            <person name="Goh K.M."/>
            <person name="Chong C.S."/>
        </authorList>
    </citation>
    <scope>NUCLEOTIDE SEQUENCE [LARGE SCALE GENOMIC DNA]</scope>
    <source>
        <strain evidence="2">D-24</strain>
    </source>
</reference>
<sequence length="163" mass="18341">MANISYNQIHETLDEATLALILQKIQEIRELLPKGTLIDAERKRYRALDVRNLAFVEDVVRLKNGIGAGILPPVLLNDNTDTDLKLFKQLQTLRSHIDGLNYLLKDVERIVGHEAYGTGLAHYGMYKVTAKAGVANAQSAMDELAWRFEKQGKREKKKGGPKE</sequence>
<reference evidence="1 2" key="2">
    <citation type="journal article" date="2016" name="Int. J. Syst. Evol. Microbiol.">
        <title>Vitellibacter aquimaris sp. nov., a marine bacterium isolated from seawater.</title>
        <authorList>
            <person name="Thevarajoo S."/>
            <person name="Selvaratnam C."/>
            <person name="Goh K.M."/>
            <person name="Hong K.W."/>
            <person name="Chan X.Y."/>
            <person name="Chan K.G."/>
            <person name="Chong C.S."/>
        </authorList>
    </citation>
    <scope>NUCLEOTIDE SEQUENCE [LARGE SCALE GENOMIC DNA]</scope>
    <source>
        <strain evidence="1 2">D-24</strain>
    </source>
</reference>
<evidence type="ECO:0000313" key="2">
    <source>
        <dbReference type="Proteomes" id="UP000070138"/>
    </source>
</evidence>
<comment type="caution">
    <text evidence="1">The sequence shown here is derived from an EMBL/GenBank/DDBJ whole genome shotgun (WGS) entry which is preliminary data.</text>
</comment>
<name>A0A137RI97_9FLAO</name>
<evidence type="ECO:0000313" key="1">
    <source>
        <dbReference type="EMBL" id="KXN99909.1"/>
    </source>
</evidence>
<dbReference type="STRING" id="1548749.LS48_05355"/>
<accession>A0A137RI97</accession>
<dbReference type="RefSeq" id="WP_062620745.1">
    <property type="nucleotide sequence ID" value="NZ_JRWG01000003.1"/>
</dbReference>
<protein>
    <submittedName>
        <fullName evidence="1">Uncharacterized protein</fullName>
    </submittedName>
</protein>
<dbReference type="OrthoDB" id="1353650at2"/>
<keyword evidence="2" id="KW-1185">Reference proteome</keyword>
<organism evidence="1 2">
    <name type="scientific">Aequorivita aquimaris</name>
    <dbReference type="NCBI Taxonomy" id="1548749"/>
    <lineage>
        <taxon>Bacteria</taxon>
        <taxon>Pseudomonadati</taxon>
        <taxon>Bacteroidota</taxon>
        <taxon>Flavobacteriia</taxon>
        <taxon>Flavobacteriales</taxon>
        <taxon>Flavobacteriaceae</taxon>
        <taxon>Aequorivita</taxon>
    </lineage>
</organism>
<dbReference type="Proteomes" id="UP000070138">
    <property type="component" value="Unassembled WGS sequence"/>
</dbReference>
<dbReference type="AlphaFoldDB" id="A0A137RI97"/>